<dbReference type="Proteomes" id="UP000654370">
    <property type="component" value="Unassembled WGS sequence"/>
</dbReference>
<dbReference type="OrthoDB" id="10265994at2759"/>
<evidence type="ECO:0000256" key="1">
    <source>
        <dbReference type="ARBA" id="ARBA00004123"/>
    </source>
</evidence>
<dbReference type="GO" id="GO:0000124">
    <property type="term" value="C:SAGA complex"/>
    <property type="evidence" value="ECO:0007669"/>
    <property type="project" value="InterPro"/>
</dbReference>
<dbReference type="PANTHER" id="PTHR21539:SF0">
    <property type="entry name" value="SAGA-ASSOCIATED FACTOR 29"/>
    <property type="match status" value="1"/>
</dbReference>
<keyword evidence="3" id="KW-0804">Transcription</keyword>
<dbReference type="PANTHER" id="PTHR21539">
    <property type="entry name" value="SAGA-ASSOCIATED FACTOR 29"/>
    <property type="match status" value="1"/>
</dbReference>
<dbReference type="EMBL" id="JAEPQZ010000012">
    <property type="protein sequence ID" value="KAG2174883.1"/>
    <property type="molecule type" value="Genomic_DNA"/>
</dbReference>
<sequence>MDRKSRASRAASLDETNEEVNLWKQICSSLLKLENVQKESESIVTSVNKLHMSVDGGEGMSSSTSYKLKELYSEGISASSTESKTITDVIEKLSVLIALRNASENTSDPRRKKRKTEADDLKITSGPHAAKKSKLQNGGIIPIGTSVAAKQPKQKDKTEEWILAAVISYNSDKNKYHVEDVDQDETGTRQKYLVPPKNVIPIPSVAEVRQMPEISAHTDVLALYPGTTCFYNAIVITPPSKNKDAASAGCYKVQFEDDNDETKVVTAIHVLEKSKSK</sequence>
<reference evidence="7" key="1">
    <citation type="submission" date="2020-12" db="EMBL/GenBank/DDBJ databases">
        <title>Metabolic potential, ecology and presence of endohyphal bacteria is reflected in genomic diversity of Mucoromycotina.</title>
        <authorList>
            <person name="Muszewska A."/>
            <person name="Okrasinska A."/>
            <person name="Steczkiewicz K."/>
            <person name="Drgas O."/>
            <person name="Orlowska M."/>
            <person name="Perlinska-Lenart U."/>
            <person name="Aleksandrzak-Piekarczyk T."/>
            <person name="Szatraj K."/>
            <person name="Zielenkiewicz U."/>
            <person name="Pilsyk S."/>
            <person name="Malc E."/>
            <person name="Mieczkowski P."/>
            <person name="Kruszewska J.S."/>
            <person name="Biernat P."/>
            <person name="Pawlowska J."/>
        </authorList>
    </citation>
    <scope>NUCLEOTIDE SEQUENCE</scope>
    <source>
        <strain evidence="7">WA0000067209</strain>
    </source>
</reference>
<evidence type="ECO:0000313" key="7">
    <source>
        <dbReference type="EMBL" id="KAG2174883.1"/>
    </source>
</evidence>
<organism evidence="7 8">
    <name type="scientific">Mortierella isabellina</name>
    <name type="common">Filamentous fungus</name>
    <name type="synonym">Umbelopsis isabellina</name>
    <dbReference type="NCBI Taxonomy" id="91625"/>
    <lineage>
        <taxon>Eukaryota</taxon>
        <taxon>Fungi</taxon>
        <taxon>Fungi incertae sedis</taxon>
        <taxon>Mucoromycota</taxon>
        <taxon>Mucoromycotina</taxon>
        <taxon>Umbelopsidomycetes</taxon>
        <taxon>Umbelopsidales</taxon>
        <taxon>Umbelopsidaceae</taxon>
        <taxon>Umbelopsis</taxon>
    </lineage>
</organism>
<keyword evidence="8" id="KW-1185">Reference proteome</keyword>
<feature type="domain" description="SGF29 C-terminal" evidence="6">
    <location>
        <begin position="137"/>
        <end position="277"/>
    </location>
</feature>
<dbReference type="InterPro" id="IPR037802">
    <property type="entry name" value="SGF29"/>
</dbReference>
<protein>
    <recommendedName>
        <fullName evidence="6">SGF29 C-terminal domain-containing protein</fullName>
    </recommendedName>
</protein>
<evidence type="ECO:0000313" key="8">
    <source>
        <dbReference type="Proteomes" id="UP000654370"/>
    </source>
</evidence>
<evidence type="ECO:0000256" key="4">
    <source>
        <dbReference type="ARBA" id="ARBA00023242"/>
    </source>
</evidence>
<dbReference type="InterPro" id="IPR047287">
    <property type="entry name" value="Tudor_SGF29_rpt2"/>
</dbReference>
<evidence type="ECO:0000256" key="2">
    <source>
        <dbReference type="ARBA" id="ARBA00023015"/>
    </source>
</evidence>
<accession>A0A8H7PJ86</accession>
<keyword evidence="4" id="KW-0539">Nucleus</keyword>
<dbReference type="GO" id="GO:0005634">
    <property type="term" value="C:nucleus"/>
    <property type="evidence" value="ECO:0007669"/>
    <property type="project" value="UniProtKB-SubCell"/>
</dbReference>
<evidence type="ECO:0000256" key="5">
    <source>
        <dbReference type="SAM" id="MobiDB-lite"/>
    </source>
</evidence>
<comment type="subcellular location">
    <subcellularLocation>
        <location evidence="1">Nucleus</location>
    </subcellularLocation>
</comment>
<comment type="caution">
    <text evidence="7">The sequence shown here is derived from an EMBL/GenBank/DDBJ whole genome shotgun (WGS) entry which is preliminary data.</text>
</comment>
<dbReference type="Gene3D" id="2.30.30.140">
    <property type="match status" value="2"/>
</dbReference>
<dbReference type="PROSITE" id="PS51518">
    <property type="entry name" value="SGF29_C"/>
    <property type="match status" value="1"/>
</dbReference>
<dbReference type="CDD" id="cd20393">
    <property type="entry name" value="Tudor_SGF29_rpt1"/>
    <property type="match status" value="1"/>
</dbReference>
<proteinExistence type="predicted"/>
<dbReference type="Pfam" id="PF07039">
    <property type="entry name" value="SGF29_Tudor"/>
    <property type="match status" value="1"/>
</dbReference>
<dbReference type="InterPro" id="IPR047288">
    <property type="entry name" value="Tudor_SGF29_rpt1"/>
</dbReference>
<feature type="region of interest" description="Disordered" evidence="5">
    <location>
        <begin position="104"/>
        <end position="135"/>
    </location>
</feature>
<evidence type="ECO:0000259" key="6">
    <source>
        <dbReference type="PROSITE" id="PS51518"/>
    </source>
</evidence>
<name>A0A8H7PJ86_MORIS</name>
<dbReference type="AlphaFoldDB" id="A0A8H7PJ86"/>
<evidence type="ECO:0000256" key="3">
    <source>
        <dbReference type="ARBA" id="ARBA00023163"/>
    </source>
</evidence>
<dbReference type="InterPro" id="IPR010750">
    <property type="entry name" value="SGF29_tudor-like_dom"/>
</dbReference>
<dbReference type="CDD" id="cd20394">
    <property type="entry name" value="Tudor_SGF29_rpt2"/>
    <property type="match status" value="1"/>
</dbReference>
<keyword evidence="2" id="KW-0805">Transcription regulation</keyword>
<gene>
    <name evidence="7" type="ORF">INT43_005945</name>
</gene>